<evidence type="ECO:0000313" key="2">
    <source>
        <dbReference type="EMBL" id="MPL67164.1"/>
    </source>
</evidence>
<organism evidence="2">
    <name type="scientific">bioreactor metagenome</name>
    <dbReference type="NCBI Taxonomy" id="1076179"/>
    <lineage>
        <taxon>unclassified sequences</taxon>
        <taxon>metagenomes</taxon>
        <taxon>ecological metagenomes</taxon>
    </lineage>
</organism>
<dbReference type="Pfam" id="PF04230">
    <property type="entry name" value="PS_pyruv_trans"/>
    <property type="match status" value="1"/>
</dbReference>
<comment type="caution">
    <text evidence="2">The sequence shown here is derived from an EMBL/GenBank/DDBJ whole genome shotgun (WGS) entry which is preliminary data.</text>
</comment>
<reference evidence="2" key="1">
    <citation type="submission" date="2019-08" db="EMBL/GenBank/DDBJ databases">
        <authorList>
            <person name="Kucharzyk K."/>
            <person name="Murdoch R.W."/>
            <person name="Higgins S."/>
            <person name="Loffler F."/>
        </authorList>
    </citation>
    <scope>NUCLEOTIDE SEQUENCE</scope>
</reference>
<gene>
    <name evidence="2" type="ORF">SDC9_12854</name>
</gene>
<dbReference type="InterPro" id="IPR007345">
    <property type="entry name" value="Polysacch_pyruvyl_Trfase"/>
</dbReference>
<name>A0A644TJT4_9ZZZZ</name>
<accession>A0A644TJT4</accession>
<feature type="domain" description="Polysaccharide pyruvyl transferase" evidence="1">
    <location>
        <begin position="18"/>
        <end position="296"/>
    </location>
</feature>
<sequence>MERAMKKIAISTIFNVCNYGTVLQAYATQYILGQLGYKSEIIKYIPERVNSNKVLLRTGGASAKNIFRNVLSIAIRLPGNILMRKIFNNFLNNNIIFTKRKYENLEQIRENPPEADIFLTGSDQVWNSKYNAGIDYIYYLDFVPNGKKKIAYAASIGGEDFETDEKPKIKTLLEKYDYIAVREKSAQKAISNLSISNVQQVLDPTLLLQTENWTPLFSKRKMKENYLLLYILGRDKNIIEIGEVIAKERGLKIVKIGLDFIISSKVDKNDLLCTPNEFLSYFYYADYVITNSFHGLSFILNFEKQFSIVLPKTFSTRLESLLYQFGLEDRIIRDKDDIDRHKFFLDYELVNPKKEKAKEKSLEFLKIALEL</sequence>
<evidence type="ECO:0000259" key="1">
    <source>
        <dbReference type="Pfam" id="PF04230"/>
    </source>
</evidence>
<dbReference type="EMBL" id="VSSQ01000035">
    <property type="protein sequence ID" value="MPL67164.1"/>
    <property type="molecule type" value="Genomic_DNA"/>
</dbReference>
<dbReference type="AlphaFoldDB" id="A0A644TJT4"/>
<protein>
    <recommendedName>
        <fullName evidence="1">Polysaccharide pyruvyl transferase domain-containing protein</fullName>
    </recommendedName>
</protein>
<proteinExistence type="predicted"/>